<feature type="signal peptide" evidence="5">
    <location>
        <begin position="1"/>
        <end position="20"/>
    </location>
</feature>
<evidence type="ECO:0000256" key="2">
    <source>
        <dbReference type="ARBA" id="ARBA00022448"/>
    </source>
</evidence>
<dbReference type="PANTHER" id="PTHR33376">
    <property type="match status" value="1"/>
</dbReference>
<dbReference type="InterPro" id="IPR018389">
    <property type="entry name" value="DctP_fam"/>
</dbReference>
<dbReference type="RefSeq" id="WP_184664000.1">
    <property type="nucleotide sequence ID" value="NZ_JACHHB010000006.1"/>
</dbReference>
<gene>
    <name evidence="6" type="ORF">HNQ41_001752</name>
</gene>
<feature type="chain" id="PRO_5038820564" evidence="5">
    <location>
        <begin position="21"/>
        <end position="361"/>
    </location>
</feature>
<keyword evidence="4" id="KW-0175">Coiled coil</keyword>
<sequence length="361" mass="40930">MLKRKKLLTGTVLSLSVALAACGDEQAGTDTNGDDADNGDGGVEAQQWDFVTEEYEGQVQYEYAQEFADIMYEKSDGQIEVTPREFGALGSEVDQVELLQQGEVELAITSPGFTGTTVHEGQVFALQFLFPDDQDLTQQVLNGSEALNDQLTGLFEEVNITPLSYWTEGFMQWTGSEPLRTPDDFDGFQMRTQQSQLIGESYKAYGAEPTPLSWGELYTALQQGTVDGQENPIFFIEDANFHEVQDHMTVSNHNSYVAMTTMNTEFYNNLDDEVREMVEETIEEMRPIAFEIQEEMNEELLTEIKENEEHPTEVYELSEEEREAFRELAIPVRDSYRGISEEAEQILDTLEEEIEETVENN</sequence>
<accession>A0A840QQC4</accession>
<evidence type="ECO:0000256" key="3">
    <source>
        <dbReference type="ARBA" id="ARBA00022729"/>
    </source>
</evidence>
<dbReference type="NCBIfam" id="NF037995">
    <property type="entry name" value="TRAP_S1"/>
    <property type="match status" value="1"/>
</dbReference>
<protein>
    <submittedName>
        <fullName evidence="6">Tripartite ATP-independent transporter DctP family solute receptor</fullName>
    </submittedName>
</protein>
<dbReference type="GO" id="GO:0055085">
    <property type="term" value="P:transmembrane transport"/>
    <property type="evidence" value="ECO:0007669"/>
    <property type="project" value="InterPro"/>
</dbReference>
<dbReference type="InterPro" id="IPR038404">
    <property type="entry name" value="TRAP_DctP_sf"/>
</dbReference>
<comment type="similarity">
    <text evidence="1">Belongs to the bacterial solute-binding protein 7 family.</text>
</comment>
<keyword evidence="3 5" id="KW-0732">Signal</keyword>
<dbReference type="InterPro" id="IPR004682">
    <property type="entry name" value="TRAP_DctP"/>
</dbReference>
<name>A0A840QQC4_9BACI</name>
<dbReference type="NCBIfam" id="TIGR00787">
    <property type="entry name" value="dctP"/>
    <property type="match status" value="1"/>
</dbReference>
<feature type="coiled-coil region" evidence="4">
    <location>
        <begin position="290"/>
        <end position="360"/>
    </location>
</feature>
<comment type="caution">
    <text evidence="6">The sequence shown here is derived from an EMBL/GenBank/DDBJ whole genome shotgun (WGS) entry which is preliminary data.</text>
</comment>
<dbReference type="GO" id="GO:0030288">
    <property type="term" value="C:outer membrane-bounded periplasmic space"/>
    <property type="evidence" value="ECO:0007669"/>
    <property type="project" value="InterPro"/>
</dbReference>
<organism evidence="6 7">
    <name type="scientific">Texcoconibacillus texcoconensis</name>
    <dbReference type="NCBI Taxonomy" id="1095777"/>
    <lineage>
        <taxon>Bacteria</taxon>
        <taxon>Bacillati</taxon>
        <taxon>Bacillota</taxon>
        <taxon>Bacilli</taxon>
        <taxon>Bacillales</taxon>
        <taxon>Bacillaceae</taxon>
        <taxon>Texcoconibacillus</taxon>
    </lineage>
</organism>
<dbReference type="Gene3D" id="3.40.190.170">
    <property type="entry name" value="Bacterial extracellular solute-binding protein, family 7"/>
    <property type="match status" value="1"/>
</dbReference>
<keyword evidence="7" id="KW-1185">Reference proteome</keyword>
<dbReference type="Proteomes" id="UP000551878">
    <property type="component" value="Unassembled WGS sequence"/>
</dbReference>
<evidence type="ECO:0000256" key="1">
    <source>
        <dbReference type="ARBA" id="ARBA00009023"/>
    </source>
</evidence>
<dbReference type="Pfam" id="PF03480">
    <property type="entry name" value="DctP"/>
    <property type="match status" value="1"/>
</dbReference>
<evidence type="ECO:0000313" key="6">
    <source>
        <dbReference type="EMBL" id="MBB5173565.1"/>
    </source>
</evidence>
<dbReference type="EMBL" id="JACHHB010000006">
    <property type="protein sequence ID" value="MBB5173565.1"/>
    <property type="molecule type" value="Genomic_DNA"/>
</dbReference>
<reference evidence="6 7" key="1">
    <citation type="submission" date="2020-08" db="EMBL/GenBank/DDBJ databases">
        <title>Genomic Encyclopedia of Type Strains, Phase IV (KMG-IV): sequencing the most valuable type-strain genomes for metagenomic binning, comparative biology and taxonomic classification.</title>
        <authorList>
            <person name="Goeker M."/>
        </authorList>
    </citation>
    <scope>NUCLEOTIDE SEQUENCE [LARGE SCALE GENOMIC DNA]</scope>
    <source>
        <strain evidence="6 7">DSM 24696</strain>
    </source>
</reference>
<evidence type="ECO:0000256" key="4">
    <source>
        <dbReference type="SAM" id="Coils"/>
    </source>
</evidence>
<dbReference type="PROSITE" id="PS51257">
    <property type="entry name" value="PROKAR_LIPOPROTEIN"/>
    <property type="match status" value="1"/>
</dbReference>
<dbReference type="AlphaFoldDB" id="A0A840QQC4"/>
<proteinExistence type="inferred from homology"/>
<keyword evidence="6" id="KW-0675">Receptor</keyword>
<evidence type="ECO:0000256" key="5">
    <source>
        <dbReference type="SAM" id="SignalP"/>
    </source>
</evidence>
<evidence type="ECO:0000313" key="7">
    <source>
        <dbReference type="Proteomes" id="UP000551878"/>
    </source>
</evidence>
<dbReference type="PANTHER" id="PTHR33376:SF7">
    <property type="entry name" value="C4-DICARBOXYLATE-BINDING PROTEIN DCTB"/>
    <property type="match status" value="1"/>
</dbReference>
<keyword evidence="2" id="KW-0813">Transport</keyword>